<sequence>MFLTAVIATAAIELTTLPTQAEEHWVGASAPSANVIWLGSTTGTIARSTDAGATWQYVKPANDQLQFRDIEALDANHAYALSIGDNGNSRIYYTANGGTSWTLRFRAGSNQFLNCIDVSSRNEAWVYGDSLENHWDMVRSADGRNWMTARNTVDSQPLPDEGGLAASGGCVRFNHDTWAIGTANADTARLLVKRSRGIRFKAIDTPMPAGPGAGIASVWPLAEDDVILAGGDLNNTDTAPRLMRYQSGEFSLLPEPELKGALYSLTVIERADRAGDMLVSNPNGAAYFDAVNSKWHPLTNANVWNSVCSSSYCYLVGKNGFVARFTLDNLTLNQ</sequence>
<evidence type="ECO:0000313" key="2">
    <source>
        <dbReference type="Proteomes" id="UP000182598"/>
    </source>
</evidence>
<evidence type="ECO:0000313" key="1">
    <source>
        <dbReference type="EMBL" id="CUA83641.1"/>
    </source>
</evidence>
<gene>
    <name evidence="1" type="ORF">Ga0061064_0712</name>
</gene>
<name>A0A0K6GY44_9GAMM</name>
<reference evidence="2" key="1">
    <citation type="submission" date="2015-08" db="EMBL/GenBank/DDBJ databases">
        <authorList>
            <person name="Varghese N."/>
        </authorList>
    </citation>
    <scope>NUCLEOTIDE SEQUENCE [LARGE SCALE GENOMIC DNA]</scope>
    <source>
        <strain evidence="2">DSM 27808</strain>
    </source>
</reference>
<dbReference type="AlphaFoldDB" id="A0A0K6GY44"/>
<dbReference type="RefSeq" id="WP_055438367.1">
    <property type="nucleotide sequence ID" value="NZ_CYHB01000001.1"/>
</dbReference>
<dbReference type="InterPro" id="IPR015943">
    <property type="entry name" value="WD40/YVTN_repeat-like_dom_sf"/>
</dbReference>
<dbReference type="OrthoDB" id="9813892at2"/>
<dbReference type="Proteomes" id="UP000182598">
    <property type="component" value="Unassembled WGS sequence"/>
</dbReference>
<evidence type="ECO:0008006" key="3">
    <source>
        <dbReference type="Google" id="ProtNLM"/>
    </source>
</evidence>
<dbReference type="Gene3D" id="2.130.10.10">
    <property type="entry name" value="YVTN repeat-like/Quinoprotein amine dehydrogenase"/>
    <property type="match status" value="1"/>
</dbReference>
<organism evidence="1 2">
    <name type="scientific">Pseudidiomarina woesei</name>
    <dbReference type="NCBI Taxonomy" id="1381080"/>
    <lineage>
        <taxon>Bacteria</taxon>
        <taxon>Pseudomonadati</taxon>
        <taxon>Pseudomonadota</taxon>
        <taxon>Gammaproteobacteria</taxon>
        <taxon>Alteromonadales</taxon>
        <taxon>Idiomarinaceae</taxon>
        <taxon>Pseudidiomarina</taxon>
    </lineage>
</organism>
<dbReference type="PANTHER" id="PTHR47199:SF2">
    <property type="entry name" value="PHOTOSYSTEM II STABILITY_ASSEMBLY FACTOR HCF136, CHLOROPLASTIC"/>
    <property type="match status" value="1"/>
</dbReference>
<accession>A0A0K6GY44</accession>
<dbReference type="EMBL" id="CYHB01000001">
    <property type="protein sequence ID" value="CUA83641.1"/>
    <property type="molecule type" value="Genomic_DNA"/>
</dbReference>
<proteinExistence type="predicted"/>
<dbReference type="PANTHER" id="PTHR47199">
    <property type="entry name" value="PHOTOSYSTEM II STABILITY/ASSEMBLY FACTOR HCF136, CHLOROPLASTIC"/>
    <property type="match status" value="1"/>
</dbReference>
<keyword evidence="2" id="KW-1185">Reference proteome</keyword>
<protein>
    <recommendedName>
        <fullName evidence="3">Photosynthesis system II assembly factor Ycf48/Hcf136-like domain-containing protein</fullName>
    </recommendedName>
</protein>
<dbReference type="SUPFAM" id="SSF110296">
    <property type="entry name" value="Oligoxyloglucan reducing end-specific cellobiohydrolase"/>
    <property type="match status" value="1"/>
</dbReference>